<dbReference type="InterPro" id="IPR050491">
    <property type="entry name" value="AmpC-like"/>
</dbReference>
<dbReference type="RefSeq" id="WP_089063107.1">
    <property type="nucleotide sequence ID" value="NZ_CP022315.1"/>
</dbReference>
<evidence type="ECO:0000313" key="3">
    <source>
        <dbReference type="Proteomes" id="UP000198312"/>
    </source>
</evidence>
<evidence type="ECO:0000313" key="2">
    <source>
        <dbReference type="EMBL" id="ASK63848.1"/>
    </source>
</evidence>
<protein>
    <submittedName>
        <fullName evidence="2">Penicillin-binding protein</fullName>
    </submittedName>
</protein>
<dbReference type="InterPro" id="IPR012338">
    <property type="entry name" value="Beta-lactam/transpept-like"/>
</dbReference>
<name>A0A220U6R7_9BACI</name>
<dbReference type="OrthoDB" id="9797709at2"/>
<dbReference type="SUPFAM" id="SSF56601">
    <property type="entry name" value="beta-lactamase/transpeptidase-like"/>
    <property type="match status" value="1"/>
</dbReference>
<feature type="domain" description="Beta-lactamase-related" evidence="1">
    <location>
        <begin position="7"/>
        <end position="323"/>
    </location>
</feature>
<proteinExistence type="predicted"/>
<evidence type="ECO:0000259" key="1">
    <source>
        <dbReference type="Pfam" id="PF00144"/>
    </source>
</evidence>
<dbReference type="Proteomes" id="UP000198312">
    <property type="component" value="Chromosome"/>
</dbReference>
<accession>A0A220U6R7</accession>
<reference evidence="2 3" key="1">
    <citation type="submission" date="2017-07" db="EMBL/GenBank/DDBJ databases">
        <title>Virgibacillus sp. LM2416.</title>
        <authorList>
            <person name="Tak E.J."/>
            <person name="Bae J.-W."/>
        </authorList>
    </citation>
    <scope>NUCLEOTIDE SEQUENCE [LARGE SCALE GENOMIC DNA]</scope>
    <source>
        <strain evidence="2 3">LM2416</strain>
    </source>
</reference>
<keyword evidence="3" id="KW-1185">Reference proteome</keyword>
<dbReference type="PANTHER" id="PTHR46825">
    <property type="entry name" value="D-ALANYL-D-ALANINE-CARBOXYPEPTIDASE/ENDOPEPTIDASE AMPH"/>
    <property type="match status" value="1"/>
</dbReference>
<dbReference type="Pfam" id="PF00144">
    <property type="entry name" value="Beta-lactamase"/>
    <property type="match status" value="1"/>
</dbReference>
<organism evidence="2 3">
    <name type="scientific">Virgibacillus phasianinus</name>
    <dbReference type="NCBI Taxonomy" id="2017483"/>
    <lineage>
        <taxon>Bacteria</taxon>
        <taxon>Bacillati</taxon>
        <taxon>Bacillota</taxon>
        <taxon>Bacilli</taxon>
        <taxon>Bacillales</taxon>
        <taxon>Bacillaceae</taxon>
        <taxon>Virgibacillus</taxon>
    </lineage>
</organism>
<dbReference type="PANTHER" id="PTHR46825:SF12">
    <property type="entry name" value="PENICILLIN-BINDING PROTEIN 4"/>
    <property type="match status" value="1"/>
</dbReference>
<gene>
    <name evidence="2" type="ORF">CFK37_17625</name>
</gene>
<dbReference type="AlphaFoldDB" id="A0A220U6R7"/>
<dbReference type="EMBL" id="CP022315">
    <property type="protein sequence ID" value="ASK63848.1"/>
    <property type="molecule type" value="Genomic_DNA"/>
</dbReference>
<dbReference type="Gene3D" id="3.40.710.10">
    <property type="entry name" value="DD-peptidase/beta-lactamase superfamily"/>
    <property type="match status" value="1"/>
</dbReference>
<dbReference type="InterPro" id="IPR001466">
    <property type="entry name" value="Beta-lactam-related"/>
</dbReference>
<sequence>MELININIVERMEHYHVTGLSMAMINNSKQSRTTSYGLLEKGTNNHVKDGSIFNACSISKFLTSMLVMKIVEQGDFDLDEDVNKKLTSWKVPDNTFTVDKKVTLRLLLSHQSGVMDPPGSFDELNFVYGEPRMVELLKGRTPYCRETIEVKFEPGSDFHYSDAGYCIIQLLIEDSFKKPFKQVMKEQVFDPLGMTNSTFDQIECKEFSSGHNKNGEALEYKYSVYPYPAASGLWTTPTDLALLVIELMDSLKDESKAGLTVYSAKEMIQAQGCKEWTGLGVFLDESERGLEISSLGWGRGFQCMMIASPYLETGAVIMTNTDLGVHQLEGIIGEIYQDLKSI</sequence>
<dbReference type="KEGG" id="vil:CFK37_17625"/>